<evidence type="ECO:0000256" key="9">
    <source>
        <dbReference type="SAM" id="Phobius"/>
    </source>
</evidence>
<evidence type="ECO:0000256" key="6">
    <source>
        <dbReference type="ARBA" id="ARBA00023136"/>
    </source>
</evidence>
<dbReference type="Proteomes" id="UP000233020">
    <property type="component" value="Unplaced"/>
</dbReference>
<dbReference type="GO" id="GO:0032703">
    <property type="term" value="P:negative regulation of interleukin-2 production"/>
    <property type="evidence" value="ECO:0007669"/>
    <property type="project" value="Ensembl"/>
</dbReference>
<feature type="chain" id="PRO_5014421523" evidence="10">
    <location>
        <begin position="32"/>
        <end position="388"/>
    </location>
</feature>
<dbReference type="GO" id="GO:0098609">
    <property type="term" value="P:cell-cell adhesion"/>
    <property type="evidence" value="ECO:0007669"/>
    <property type="project" value="Ensembl"/>
</dbReference>
<dbReference type="GO" id="GO:0071425">
    <property type="term" value="P:hematopoietic stem cell proliferation"/>
    <property type="evidence" value="ECO:0007669"/>
    <property type="project" value="Ensembl"/>
</dbReference>
<feature type="transmembrane region" description="Helical" evidence="9">
    <location>
        <begin position="294"/>
        <end position="315"/>
    </location>
</feature>
<dbReference type="InterPro" id="IPR013836">
    <property type="entry name" value="CD34/Podocalyxin"/>
</dbReference>
<dbReference type="PANTHER" id="PTHR16677:SF1">
    <property type="entry name" value="HEMATOPOIETIC PROGENITOR CELL ANTIGEN CD34"/>
    <property type="match status" value="1"/>
</dbReference>
<feature type="signal peptide" evidence="10">
    <location>
        <begin position="1"/>
        <end position="31"/>
    </location>
</feature>
<reference evidence="11" key="2">
    <citation type="submission" date="2025-09" db="UniProtKB">
        <authorList>
            <consortium name="Ensembl"/>
        </authorList>
    </citation>
    <scope>IDENTIFICATION</scope>
</reference>
<evidence type="ECO:0000313" key="12">
    <source>
        <dbReference type="Proteomes" id="UP000233020"/>
    </source>
</evidence>
<dbReference type="GO" id="GO:0007165">
    <property type="term" value="P:signal transduction"/>
    <property type="evidence" value="ECO:0007669"/>
    <property type="project" value="Ensembl"/>
</dbReference>
<feature type="compositionally biased region" description="Polar residues" evidence="8">
    <location>
        <begin position="360"/>
        <end position="377"/>
    </location>
</feature>
<feature type="region of interest" description="Disordered" evidence="8">
    <location>
        <begin position="324"/>
        <end position="388"/>
    </location>
</feature>
<dbReference type="GO" id="GO:0061042">
    <property type="term" value="P:vascular wound healing"/>
    <property type="evidence" value="ECO:0007669"/>
    <property type="project" value="Ensembl"/>
</dbReference>
<keyword evidence="6 9" id="KW-0472">Membrane</keyword>
<name>A0A2K5CAJ6_AOTNA</name>
<evidence type="ECO:0000256" key="4">
    <source>
        <dbReference type="ARBA" id="ARBA00022889"/>
    </source>
</evidence>
<dbReference type="PRINTS" id="PR01700">
    <property type="entry name" value="CD34ANTIGEN"/>
</dbReference>
<evidence type="ECO:0000256" key="3">
    <source>
        <dbReference type="ARBA" id="ARBA00022729"/>
    </source>
</evidence>
<dbReference type="GO" id="GO:0045766">
    <property type="term" value="P:positive regulation of angiogenesis"/>
    <property type="evidence" value="ECO:0007669"/>
    <property type="project" value="Ensembl"/>
</dbReference>
<dbReference type="GO" id="GO:0050900">
    <property type="term" value="P:leukocyte migration"/>
    <property type="evidence" value="ECO:0007669"/>
    <property type="project" value="Ensembl"/>
</dbReference>
<dbReference type="Ensembl" id="ENSANAT00000023486.1">
    <property type="protein sequence ID" value="ENSANAP00000005723.1"/>
    <property type="gene ID" value="ENSANAG00000020934.1"/>
</dbReference>
<keyword evidence="3 10" id="KW-0732">Signal</keyword>
<dbReference type="AlphaFoldDB" id="A0A2K5CAJ6"/>
<dbReference type="CTD" id="947"/>
<dbReference type="GO" id="GO:0001894">
    <property type="term" value="P:tissue homeostasis"/>
    <property type="evidence" value="ECO:0007669"/>
    <property type="project" value="Ensembl"/>
</dbReference>
<dbReference type="GO" id="GO:0007160">
    <property type="term" value="P:cell-matrix adhesion"/>
    <property type="evidence" value="ECO:0007669"/>
    <property type="project" value="TreeGrafter"/>
</dbReference>
<dbReference type="GO" id="GO:0042482">
    <property type="term" value="P:positive regulation of odontogenesis"/>
    <property type="evidence" value="ECO:0007669"/>
    <property type="project" value="Ensembl"/>
</dbReference>
<dbReference type="GO" id="GO:0071657">
    <property type="term" value="P:positive regulation of granulocyte colony-stimulating factor production"/>
    <property type="evidence" value="ECO:0007669"/>
    <property type="project" value="Ensembl"/>
</dbReference>
<protein>
    <submittedName>
        <fullName evidence="11">CD34 molecule</fullName>
    </submittedName>
</protein>
<sequence length="388" mass="40699">MLVRRGARAGPGMPRGWTALCLLSLLPSGFTSPDNGNVTITPQSPTLEIFPTVSTNVSNQETAIPTTLGITSHYPVSQNGTEGPSTITETAVNSTSTSVITPVYGTTNSSVQSQTSVITAAFTTPANFSTPETSLKTSLSPGNVSDLSITSTSLATSPTEPYTSSSPIPIIIKTEITCSGIKEVKLPQGICLEQNETSSCVEFREAKGEDLGQVLCGEEKAEAGAEAGARVCSLLLAQSEVRPQCLLLVSANRTEISSKLQLLKKHQSDLRKLGILGFTVEDVASHQSYSRKTLIALVTAGILLAVLGITGYFLMNRRSWSPTGERLGEDPYYSESGGGQGYSSGPGTSPEAQGKASVNRGAQENGTGQATSRNGHSTRQHVVADTEL</sequence>
<dbReference type="GO" id="GO:0061629">
    <property type="term" value="F:RNA polymerase II-specific DNA-binding transcription factor binding"/>
    <property type="evidence" value="ECO:0007669"/>
    <property type="project" value="Ensembl"/>
</dbReference>
<dbReference type="OMA" id="GEIKCAG"/>
<accession>A0A2K5CAJ6</accession>
<gene>
    <name evidence="11" type="primary">CD34</name>
</gene>
<dbReference type="GO" id="GO:0060290">
    <property type="term" value="P:transdifferentiation"/>
    <property type="evidence" value="ECO:0007669"/>
    <property type="project" value="Ensembl"/>
</dbReference>
<dbReference type="STRING" id="37293.ENSANAP00000005723"/>
<dbReference type="GO" id="GO:0048471">
    <property type="term" value="C:perinuclear region of cytoplasm"/>
    <property type="evidence" value="ECO:0007669"/>
    <property type="project" value="Ensembl"/>
</dbReference>
<dbReference type="OrthoDB" id="8945512at2759"/>
<dbReference type="GO" id="GO:0030246">
    <property type="term" value="F:carbohydrate binding"/>
    <property type="evidence" value="ECO:0007669"/>
    <property type="project" value="Ensembl"/>
</dbReference>
<keyword evidence="5 9" id="KW-1133">Transmembrane helix</keyword>
<dbReference type="GO" id="GO:0001935">
    <property type="term" value="P:endothelial cell proliferation"/>
    <property type="evidence" value="ECO:0007669"/>
    <property type="project" value="Ensembl"/>
</dbReference>
<dbReference type="GO" id="GO:0005576">
    <property type="term" value="C:extracellular region"/>
    <property type="evidence" value="ECO:0007669"/>
    <property type="project" value="Ensembl"/>
</dbReference>
<dbReference type="GeneTree" id="ENSGT00390000008414"/>
<dbReference type="GO" id="GO:0071971">
    <property type="term" value="P:extracellular exosome assembly"/>
    <property type="evidence" value="ECO:0007669"/>
    <property type="project" value="Ensembl"/>
</dbReference>
<dbReference type="GO" id="GO:0003094">
    <property type="term" value="P:glomerular filtration"/>
    <property type="evidence" value="ECO:0007669"/>
    <property type="project" value="Ensembl"/>
</dbReference>
<dbReference type="GO" id="GO:0009897">
    <property type="term" value="C:external side of plasma membrane"/>
    <property type="evidence" value="ECO:0007669"/>
    <property type="project" value="Ensembl"/>
</dbReference>
<reference evidence="11" key="1">
    <citation type="submission" date="2025-08" db="UniProtKB">
        <authorList>
            <consortium name="Ensembl"/>
        </authorList>
    </citation>
    <scope>IDENTIFICATION</scope>
</reference>
<dbReference type="GO" id="GO:0045171">
    <property type="term" value="C:intercellular bridge"/>
    <property type="evidence" value="ECO:0007669"/>
    <property type="project" value="Ensembl"/>
</dbReference>
<organism evidence="11 12">
    <name type="scientific">Aotus nancymaae</name>
    <name type="common">Ma's night monkey</name>
    <dbReference type="NCBI Taxonomy" id="37293"/>
    <lineage>
        <taxon>Eukaryota</taxon>
        <taxon>Metazoa</taxon>
        <taxon>Chordata</taxon>
        <taxon>Craniata</taxon>
        <taxon>Vertebrata</taxon>
        <taxon>Euteleostomi</taxon>
        <taxon>Mammalia</taxon>
        <taxon>Eutheria</taxon>
        <taxon>Euarchontoglires</taxon>
        <taxon>Primates</taxon>
        <taxon>Haplorrhini</taxon>
        <taxon>Platyrrhini</taxon>
        <taxon>Aotidae</taxon>
        <taxon>Aotus</taxon>
    </lineage>
</organism>
<dbReference type="Pfam" id="PF06365">
    <property type="entry name" value="CD34_antigen"/>
    <property type="match status" value="1"/>
</dbReference>
<dbReference type="GO" id="GO:0038001">
    <property type="term" value="P:paracrine signaling"/>
    <property type="evidence" value="ECO:0007669"/>
    <property type="project" value="Ensembl"/>
</dbReference>
<evidence type="ECO:0000256" key="5">
    <source>
        <dbReference type="ARBA" id="ARBA00022989"/>
    </source>
</evidence>
<comment type="subcellular location">
    <subcellularLocation>
        <location evidence="1">Membrane</location>
        <topology evidence="1">Single-pass type I membrane protein</topology>
    </subcellularLocation>
</comment>
<dbReference type="GeneID" id="105722076"/>
<evidence type="ECO:0000256" key="7">
    <source>
        <dbReference type="ARBA" id="ARBA00023180"/>
    </source>
</evidence>
<dbReference type="GO" id="GO:0072254">
    <property type="term" value="P:metanephric glomerular mesangial cell differentiation"/>
    <property type="evidence" value="ECO:0007669"/>
    <property type="project" value="Ensembl"/>
</dbReference>
<keyword evidence="7" id="KW-0325">Glycoprotein</keyword>
<evidence type="ECO:0000256" key="1">
    <source>
        <dbReference type="ARBA" id="ARBA00004479"/>
    </source>
</evidence>
<dbReference type="GO" id="GO:0043199">
    <property type="term" value="F:sulfate binding"/>
    <property type="evidence" value="ECO:0007669"/>
    <property type="project" value="Ensembl"/>
</dbReference>
<dbReference type="InterPro" id="IPR008083">
    <property type="entry name" value="CD34"/>
</dbReference>
<dbReference type="GO" id="GO:0072011">
    <property type="term" value="P:glomerular endothelium development"/>
    <property type="evidence" value="ECO:0007669"/>
    <property type="project" value="Ensembl"/>
</dbReference>
<keyword evidence="12" id="KW-1185">Reference proteome</keyword>
<evidence type="ECO:0000256" key="10">
    <source>
        <dbReference type="SAM" id="SignalP"/>
    </source>
</evidence>
<evidence type="ECO:0000256" key="8">
    <source>
        <dbReference type="SAM" id="MobiDB-lite"/>
    </source>
</evidence>
<evidence type="ECO:0000313" key="11">
    <source>
        <dbReference type="Ensembl" id="ENSANAP00000005723.1"/>
    </source>
</evidence>
<keyword evidence="4" id="KW-0130">Cell adhesion</keyword>
<evidence type="ECO:0000256" key="2">
    <source>
        <dbReference type="ARBA" id="ARBA00022692"/>
    </source>
</evidence>
<keyword evidence="2 9" id="KW-0812">Transmembrane</keyword>
<dbReference type="GO" id="GO:2001214">
    <property type="term" value="P:positive regulation of vasculogenesis"/>
    <property type="evidence" value="ECO:0007669"/>
    <property type="project" value="Ensembl"/>
</dbReference>
<proteinExistence type="predicted"/>
<dbReference type="KEGG" id="anan:105722076"/>
<dbReference type="PANTHER" id="PTHR16677">
    <property type="entry name" value="HEMATOPOIETIC PROGENITOR CELL ANTIGEN CD34"/>
    <property type="match status" value="1"/>
</dbReference>